<dbReference type="EMBL" id="JAANXD010000055">
    <property type="protein sequence ID" value="MBS1258234.1"/>
    <property type="molecule type" value="Genomic_DNA"/>
</dbReference>
<comment type="caution">
    <text evidence="1">The sequence shown here is derived from an EMBL/GenBank/DDBJ whole genome shotgun (WGS) entry which is preliminary data.</text>
</comment>
<evidence type="ECO:0000313" key="1">
    <source>
        <dbReference type="EMBL" id="MBS1258234.1"/>
    </source>
</evidence>
<reference evidence="1" key="1">
    <citation type="journal article" date="2021" name="ISME J.">
        <title>Fine-scale metabolic discontinuity in a stratified prokaryote microbiome of a Red Sea deep halocline.</title>
        <authorList>
            <person name="Michoud G."/>
            <person name="Ngugi D.K."/>
            <person name="Barozzi A."/>
            <person name="Merlino G."/>
            <person name="Calleja M.L."/>
            <person name="Delgado-Huertas A."/>
            <person name="Moran X.A.G."/>
            <person name="Daffonchio D."/>
        </authorList>
    </citation>
    <scope>NUCLEOTIDE SEQUENCE</scope>
    <source>
        <strain evidence="1">SuakinDeep_MAG55_1</strain>
    </source>
</reference>
<name>A0A941W309_9BACT</name>
<gene>
    <name evidence="1" type="ORF">MAG551_01287</name>
</gene>
<organism evidence="1 2">
    <name type="scientific">Candidatus Scalindua arabica</name>
    <dbReference type="NCBI Taxonomy" id="1127984"/>
    <lineage>
        <taxon>Bacteria</taxon>
        <taxon>Pseudomonadati</taxon>
        <taxon>Planctomycetota</taxon>
        <taxon>Candidatus Brocadiia</taxon>
        <taxon>Candidatus Brocadiales</taxon>
        <taxon>Candidatus Scalinduaceae</taxon>
        <taxon>Candidatus Scalindua</taxon>
    </lineage>
</organism>
<accession>A0A941W309</accession>
<proteinExistence type="predicted"/>
<dbReference type="AlphaFoldDB" id="A0A941W309"/>
<protein>
    <submittedName>
        <fullName evidence="1">Uncharacterized protein</fullName>
    </submittedName>
</protein>
<dbReference type="Proteomes" id="UP000722750">
    <property type="component" value="Unassembled WGS sequence"/>
</dbReference>
<sequence>MNLVAASKRLVIIFFVEVGISLDRVFLSCHATDFIHIVDLKCKSEKVFAKRDKGEEQFKRFKQFK</sequence>
<evidence type="ECO:0000313" key="2">
    <source>
        <dbReference type="Proteomes" id="UP000722750"/>
    </source>
</evidence>